<protein>
    <submittedName>
        <fullName evidence="1">Uncharacterized protein</fullName>
    </submittedName>
</protein>
<keyword evidence="2" id="KW-1185">Reference proteome</keyword>
<dbReference type="AlphaFoldDB" id="A0AAU9CG18"/>
<dbReference type="GO" id="GO:0003824">
    <property type="term" value="F:catalytic activity"/>
    <property type="evidence" value="ECO:0007669"/>
    <property type="project" value="InterPro"/>
</dbReference>
<reference evidence="2" key="1">
    <citation type="journal article" date="2024" name="Int. J. Syst. Evol. Microbiol.">
        <title>Methylomarinovum tepidoasis sp. nov., a moderately thermophilic methanotroph of the family Methylothermaceae isolated from a deep-sea hydrothermal field.</title>
        <authorList>
            <person name="Hirayama H."/>
            <person name="Takaki Y."/>
            <person name="Abe M."/>
            <person name="Miyazaki M."/>
            <person name="Uematsu K."/>
            <person name="Matsui Y."/>
            <person name="Takai K."/>
        </authorList>
    </citation>
    <scope>NUCLEOTIDE SEQUENCE [LARGE SCALE GENOMIC DNA]</scope>
    <source>
        <strain evidence="2">IN45</strain>
    </source>
</reference>
<sequence length="211" mass="24663">MGKLMRQDKAIELFEVARAYCEDKYPDLIEWASSIDSQTFRNLRFKRFLSEYCWVVYTSGFSADVLDGRFESLARAFKNFDPDRLYRMRSIKPVLRVFNNERKARNFLSGAKMVYEEGFSNFKKRLKEEGVDILEHLPGIGKITKYHLAKNIGLLDSAKPDVWLERAARNCDTTVNELVGFLSERYNLSRHVVDIIIWRFSADKGLKIINN</sequence>
<gene>
    <name evidence="1" type="ORF">MIN45_P0620</name>
</gene>
<dbReference type="SUPFAM" id="SSF48150">
    <property type="entry name" value="DNA-glycosylase"/>
    <property type="match status" value="1"/>
</dbReference>
<proteinExistence type="predicted"/>
<accession>A0AAU9CG18</accession>
<evidence type="ECO:0000313" key="2">
    <source>
        <dbReference type="Proteomes" id="UP001321450"/>
    </source>
</evidence>
<evidence type="ECO:0000313" key="1">
    <source>
        <dbReference type="EMBL" id="BCX88251.1"/>
    </source>
</evidence>
<name>A0AAU9CG18_9GAMM</name>
<organism evidence="1 2">
    <name type="scientific">Methylomarinovum tepidoasis</name>
    <dbReference type="NCBI Taxonomy" id="2840183"/>
    <lineage>
        <taxon>Bacteria</taxon>
        <taxon>Pseudomonadati</taxon>
        <taxon>Pseudomonadota</taxon>
        <taxon>Gammaproteobacteria</taxon>
        <taxon>Methylococcales</taxon>
        <taxon>Methylothermaceae</taxon>
        <taxon>Methylomarinovum</taxon>
    </lineage>
</organism>
<dbReference type="GO" id="GO:0006281">
    <property type="term" value="P:DNA repair"/>
    <property type="evidence" value="ECO:0007669"/>
    <property type="project" value="InterPro"/>
</dbReference>
<dbReference type="Proteomes" id="UP001321450">
    <property type="component" value="Chromosome"/>
</dbReference>
<dbReference type="KEGG" id="meiy:MIN45_P0620"/>
<dbReference type="EMBL" id="AP024718">
    <property type="protein sequence ID" value="BCX88251.1"/>
    <property type="molecule type" value="Genomic_DNA"/>
</dbReference>
<dbReference type="InterPro" id="IPR011257">
    <property type="entry name" value="DNA_glycosylase"/>
</dbReference>